<dbReference type="SUPFAM" id="SSF53807">
    <property type="entry name" value="Helical backbone' metal receptor"/>
    <property type="match status" value="1"/>
</dbReference>
<feature type="signal peptide" evidence="5">
    <location>
        <begin position="1"/>
        <end position="22"/>
    </location>
</feature>
<feature type="chain" id="PRO_5038788371" evidence="5">
    <location>
        <begin position="23"/>
        <end position="323"/>
    </location>
</feature>
<evidence type="ECO:0000259" key="6">
    <source>
        <dbReference type="PROSITE" id="PS50983"/>
    </source>
</evidence>
<evidence type="ECO:0000256" key="5">
    <source>
        <dbReference type="SAM" id="SignalP"/>
    </source>
</evidence>
<dbReference type="RefSeq" id="WP_192037567.1">
    <property type="nucleotide sequence ID" value="NZ_JACYWE010000001.1"/>
</dbReference>
<organism evidence="7 8">
    <name type="scientific">Lolliginicoccus lacisalsi</name>
    <dbReference type="NCBI Taxonomy" id="2742202"/>
    <lineage>
        <taxon>Bacteria</taxon>
        <taxon>Bacillati</taxon>
        <taxon>Actinomycetota</taxon>
        <taxon>Actinomycetes</taxon>
        <taxon>Mycobacteriales</taxon>
        <taxon>Hoyosellaceae</taxon>
        <taxon>Lolliginicoccus</taxon>
    </lineage>
</organism>
<evidence type="ECO:0000256" key="4">
    <source>
        <dbReference type="ARBA" id="ARBA00022729"/>
    </source>
</evidence>
<name>A0A927J9J0_9ACTN</name>
<dbReference type="Pfam" id="PF01497">
    <property type="entry name" value="Peripla_BP_2"/>
    <property type="match status" value="1"/>
</dbReference>
<keyword evidence="3" id="KW-0813">Transport</keyword>
<evidence type="ECO:0000313" key="7">
    <source>
        <dbReference type="EMBL" id="MBD8505089.1"/>
    </source>
</evidence>
<dbReference type="InterPro" id="IPR051313">
    <property type="entry name" value="Bact_iron-sidero_bind"/>
</dbReference>
<dbReference type="InterPro" id="IPR002491">
    <property type="entry name" value="ABC_transptr_periplasmic_BD"/>
</dbReference>
<evidence type="ECO:0000256" key="3">
    <source>
        <dbReference type="ARBA" id="ARBA00022448"/>
    </source>
</evidence>
<feature type="domain" description="Fe/B12 periplasmic-binding" evidence="6">
    <location>
        <begin position="57"/>
        <end position="323"/>
    </location>
</feature>
<sequence length="323" mass="33807">MNKHRRLTALAAGVALAALPLAACGNNATEDGEAMTATRTVTDYSGAAIEVPADPQAVIGMDISDTAALVALGITPVAANDRIAGQFVGTEDFLPDGFDPATLPTFGLAYEPNFENIASLEPDLIIGNEFMNEMSQQMSQVAPTVLVSWPDNGSWQQRFQDVADAVGRGSEAAEVEADFQDFIDSLPEGLDGTTVAFVRPTPDGGLRIDSLPTAFPGSVADQAGIDMLIPDGVGELDEGSGFIELSGEFLDVLRGADLIVVPDYTVTGAAEEDAVTQFASNPLWEELPAVRNGRVAQVPGLVYNGGNYYAAKALLAALVEQLS</sequence>
<dbReference type="Proteomes" id="UP000642993">
    <property type="component" value="Unassembled WGS sequence"/>
</dbReference>
<dbReference type="PANTHER" id="PTHR30532">
    <property type="entry name" value="IRON III DICITRATE-BINDING PERIPLASMIC PROTEIN"/>
    <property type="match status" value="1"/>
</dbReference>
<gene>
    <name evidence="7" type="ORF">HT102_01115</name>
</gene>
<proteinExistence type="inferred from homology"/>
<accession>A0A927J9J0</accession>
<dbReference type="PROSITE" id="PS50983">
    <property type="entry name" value="FE_B12_PBP"/>
    <property type="match status" value="1"/>
</dbReference>
<dbReference type="Gene3D" id="3.40.50.1980">
    <property type="entry name" value="Nitrogenase molybdenum iron protein domain"/>
    <property type="match status" value="2"/>
</dbReference>
<dbReference type="GO" id="GO:1901678">
    <property type="term" value="P:iron coordination entity transport"/>
    <property type="evidence" value="ECO:0007669"/>
    <property type="project" value="UniProtKB-ARBA"/>
</dbReference>
<comment type="subcellular location">
    <subcellularLocation>
        <location evidence="1">Cell envelope</location>
    </subcellularLocation>
</comment>
<evidence type="ECO:0000313" key="8">
    <source>
        <dbReference type="Proteomes" id="UP000642993"/>
    </source>
</evidence>
<dbReference type="EMBL" id="JACYWE010000001">
    <property type="protein sequence ID" value="MBD8505089.1"/>
    <property type="molecule type" value="Genomic_DNA"/>
</dbReference>
<evidence type="ECO:0000256" key="2">
    <source>
        <dbReference type="ARBA" id="ARBA00008814"/>
    </source>
</evidence>
<protein>
    <submittedName>
        <fullName evidence="7">Iron-siderophore ABC transporter substrate-binding protein</fullName>
    </submittedName>
</protein>
<dbReference type="AlphaFoldDB" id="A0A927J9J0"/>
<comment type="similarity">
    <text evidence="2">Belongs to the bacterial solute-binding protein 8 family.</text>
</comment>
<keyword evidence="4 5" id="KW-0732">Signal</keyword>
<dbReference type="CDD" id="cd01146">
    <property type="entry name" value="FhuD"/>
    <property type="match status" value="1"/>
</dbReference>
<evidence type="ECO:0000256" key="1">
    <source>
        <dbReference type="ARBA" id="ARBA00004196"/>
    </source>
</evidence>
<keyword evidence="8" id="KW-1185">Reference proteome</keyword>
<comment type="caution">
    <text evidence="7">The sequence shown here is derived from an EMBL/GenBank/DDBJ whole genome shotgun (WGS) entry which is preliminary data.</text>
</comment>
<reference evidence="7" key="1">
    <citation type="submission" date="2020-09" db="EMBL/GenBank/DDBJ databases">
        <title>Hoyosella lacisalsi sp. nov., a halotolerant actinobacterium isolated from soil of Lake Gudzhirganskoe.</title>
        <authorList>
            <person name="Yang Q."/>
            <person name="Guo P.Y."/>
            <person name="Liu S.W."/>
            <person name="Li F.N."/>
            <person name="Sun C.H."/>
        </authorList>
    </citation>
    <scope>NUCLEOTIDE SEQUENCE</scope>
    <source>
        <strain evidence="7">G463</strain>
    </source>
</reference>
<dbReference type="PANTHER" id="PTHR30532:SF1">
    <property type="entry name" value="IRON(3+)-HYDROXAMATE-BINDING PROTEIN FHUD"/>
    <property type="match status" value="1"/>
</dbReference>
<dbReference type="GO" id="GO:0030288">
    <property type="term" value="C:outer membrane-bounded periplasmic space"/>
    <property type="evidence" value="ECO:0007669"/>
    <property type="project" value="TreeGrafter"/>
</dbReference>